<dbReference type="PROSITE" id="PS50043">
    <property type="entry name" value="HTH_LUXR_2"/>
    <property type="match status" value="1"/>
</dbReference>
<dbReference type="InterPro" id="IPR011006">
    <property type="entry name" value="CheY-like_superfamily"/>
</dbReference>
<evidence type="ECO:0000256" key="2">
    <source>
        <dbReference type="ARBA" id="ARBA00023015"/>
    </source>
</evidence>
<dbReference type="Pfam" id="PF00072">
    <property type="entry name" value="Response_reg"/>
    <property type="match status" value="1"/>
</dbReference>
<evidence type="ECO:0000259" key="6">
    <source>
        <dbReference type="PROSITE" id="PS50043"/>
    </source>
</evidence>
<sequence>MEKKDFKILVVDDHALFRHGIKKLLGDAFGPDQVFTAQDGQQAIEMIGGLLPDLVLTDIDMPRVDGFELVRWLKKEHPSIKVIALSMYQGELYQKNMFKEDADGYLIKDTAVEELLVAIDQVMSGKKYVAFKLSQKLTRPSLEPQPLSDREKEVLQLIAQGKTSKEIATELNLSHRTVESHRAKIMLKLNIDNLAGLIRYALDRGMA</sequence>
<dbReference type="SUPFAM" id="SSF52172">
    <property type="entry name" value="CheY-like"/>
    <property type="match status" value="1"/>
</dbReference>
<dbReference type="InterPro" id="IPR036388">
    <property type="entry name" value="WH-like_DNA-bd_sf"/>
</dbReference>
<dbReference type="SMART" id="SM00421">
    <property type="entry name" value="HTH_LUXR"/>
    <property type="match status" value="1"/>
</dbReference>
<dbReference type="AlphaFoldDB" id="A0A1F6GUS2"/>
<evidence type="ECO:0000313" key="9">
    <source>
        <dbReference type="Proteomes" id="UP000177583"/>
    </source>
</evidence>
<dbReference type="InterPro" id="IPR039420">
    <property type="entry name" value="WalR-like"/>
</dbReference>
<dbReference type="Gene3D" id="1.10.10.10">
    <property type="entry name" value="Winged helix-like DNA-binding domain superfamily/Winged helix DNA-binding domain"/>
    <property type="match status" value="1"/>
</dbReference>
<keyword evidence="3" id="KW-0238">DNA-binding</keyword>
<name>A0A1F6GUS2_9PROT</name>
<evidence type="ECO:0000313" key="8">
    <source>
        <dbReference type="EMBL" id="OGH01896.1"/>
    </source>
</evidence>
<organism evidence="8 9">
    <name type="scientific">Candidatus Lambdaproteobacteria bacterium RIFOXYD2_FULL_56_26</name>
    <dbReference type="NCBI Taxonomy" id="1817773"/>
    <lineage>
        <taxon>Bacteria</taxon>
        <taxon>Pseudomonadati</taxon>
        <taxon>Pseudomonadota</taxon>
        <taxon>Candidatus Lambdaproteobacteria</taxon>
    </lineage>
</organism>
<feature type="domain" description="HTH luxR-type" evidence="6">
    <location>
        <begin position="140"/>
        <end position="205"/>
    </location>
</feature>
<dbReference type="GO" id="GO:0003677">
    <property type="term" value="F:DNA binding"/>
    <property type="evidence" value="ECO:0007669"/>
    <property type="project" value="UniProtKB-KW"/>
</dbReference>
<gene>
    <name evidence="8" type="ORF">A2557_04780</name>
</gene>
<dbReference type="SUPFAM" id="SSF46894">
    <property type="entry name" value="C-terminal effector domain of the bipartite response regulators"/>
    <property type="match status" value="1"/>
</dbReference>
<dbReference type="InterPro" id="IPR000792">
    <property type="entry name" value="Tscrpt_reg_LuxR_C"/>
</dbReference>
<dbReference type="EMBL" id="MFNF01000027">
    <property type="protein sequence ID" value="OGH01896.1"/>
    <property type="molecule type" value="Genomic_DNA"/>
</dbReference>
<protein>
    <recommendedName>
        <fullName evidence="10">DNA-binding response regulator</fullName>
    </recommendedName>
</protein>
<dbReference type="CDD" id="cd06170">
    <property type="entry name" value="LuxR_C_like"/>
    <property type="match status" value="1"/>
</dbReference>
<dbReference type="SMART" id="SM00448">
    <property type="entry name" value="REC"/>
    <property type="match status" value="1"/>
</dbReference>
<dbReference type="InterPro" id="IPR016032">
    <property type="entry name" value="Sig_transdc_resp-reg_C-effctor"/>
</dbReference>
<evidence type="ECO:0000256" key="1">
    <source>
        <dbReference type="ARBA" id="ARBA00022553"/>
    </source>
</evidence>
<evidence type="ECO:0000256" key="3">
    <source>
        <dbReference type="ARBA" id="ARBA00023125"/>
    </source>
</evidence>
<comment type="caution">
    <text evidence="8">The sequence shown here is derived from an EMBL/GenBank/DDBJ whole genome shotgun (WGS) entry which is preliminary data.</text>
</comment>
<feature type="domain" description="Response regulatory" evidence="7">
    <location>
        <begin position="7"/>
        <end position="123"/>
    </location>
</feature>
<reference evidence="8 9" key="1">
    <citation type="journal article" date="2016" name="Nat. Commun.">
        <title>Thousands of microbial genomes shed light on interconnected biogeochemical processes in an aquifer system.</title>
        <authorList>
            <person name="Anantharaman K."/>
            <person name="Brown C.T."/>
            <person name="Hug L.A."/>
            <person name="Sharon I."/>
            <person name="Castelle C.J."/>
            <person name="Probst A.J."/>
            <person name="Thomas B.C."/>
            <person name="Singh A."/>
            <person name="Wilkins M.J."/>
            <person name="Karaoz U."/>
            <person name="Brodie E.L."/>
            <person name="Williams K.H."/>
            <person name="Hubbard S.S."/>
            <person name="Banfield J.F."/>
        </authorList>
    </citation>
    <scope>NUCLEOTIDE SEQUENCE [LARGE SCALE GENOMIC DNA]</scope>
</reference>
<evidence type="ECO:0000259" key="7">
    <source>
        <dbReference type="PROSITE" id="PS50110"/>
    </source>
</evidence>
<dbReference type="Pfam" id="PF00196">
    <property type="entry name" value="GerE"/>
    <property type="match status" value="1"/>
</dbReference>
<dbReference type="PROSITE" id="PS50110">
    <property type="entry name" value="RESPONSE_REGULATORY"/>
    <property type="match status" value="1"/>
</dbReference>
<evidence type="ECO:0000256" key="4">
    <source>
        <dbReference type="ARBA" id="ARBA00023163"/>
    </source>
</evidence>
<dbReference type="GO" id="GO:0000160">
    <property type="term" value="P:phosphorelay signal transduction system"/>
    <property type="evidence" value="ECO:0007669"/>
    <property type="project" value="InterPro"/>
</dbReference>
<feature type="modified residue" description="4-aspartylphosphate" evidence="5">
    <location>
        <position position="58"/>
    </location>
</feature>
<accession>A0A1F6GUS2</accession>
<keyword evidence="4" id="KW-0804">Transcription</keyword>
<dbReference type="GO" id="GO:0006355">
    <property type="term" value="P:regulation of DNA-templated transcription"/>
    <property type="evidence" value="ECO:0007669"/>
    <property type="project" value="InterPro"/>
</dbReference>
<dbReference type="InterPro" id="IPR001789">
    <property type="entry name" value="Sig_transdc_resp-reg_receiver"/>
</dbReference>
<keyword evidence="1 5" id="KW-0597">Phosphoprotein</keyword>
<proteinExistence type="predicted"/>
<dbReference type="Proteomes" id="UP000177583">
    <property type="component" value="Unassembled WGS sequence"/>
</dbReference>
<dbReference type="Gene3D" id="3.40.50.2300">
    <property type="match status" value="1"/>
</dbReference>
<evidence type="ECO:0000256" key="5">
    <source>
        <dbReference type="PROSITE-ProRule" id="PRU00169"/>
    </source>
</evidence>
<evidence type="ECO:0008006" key="10">
    <source>
        <dbReference type="Google" id="ProtNLM"/>
    </source>
</evidence>
<dbReference type="CDD" id="cd17535">
    <property type="entry name" value="REC_NarL-like"/>
    <property type="match status" value="1"/>
</dbReference>
<dbReference type="PRINTS" id="PR00038">
    <property type="entry name" value="HTHLUXR"/>
</dbReference>
<keyword evidence="2" id="KW-0805">Transcription regulation</keyword>
<dbReference type="PANTHER" id="PTHR43214:SF41">
    <property type="entry name" value="NITRATE_NITRITE RESPONSE REGULATOR PROTEIN NARP"/>
    <property type="match status" value="1"/>
</dbReference>
<dbReference type="InterPro" id="IPR058245">
    <property type="entry name" value="NreC/VraR/RcsB-like_REC"/>
</dbReference>
<dbReference type="PANTHER" id="PTHR43214">
    <property type="entry name" value="TWO-COMPONENT RESPONSE REGULATOR"/>
    <property type="match status" value="1"/>
</dbReference>